<accession>A0ABT9Q269</accession>
<dbReference type="Proteomes" id="UP001241472">
    <property type="component" value="Unassembled WGS sequence"/>
</dbReference>
<dbReference type="SUPFAM" id="SSF51182">
    <property type="entry name" value="RmlC-like cupins"/>
    <property type="match status" value="1"/>
</dbReference>
<organism evidence="3 4">
    <name type="scientific">Neorhizobium huautlense</name>
    <dbReference type="NCBI Taxonomy" id="67774"/>
    <lineage>
        <taxon>Bacteria</taxon>
        <taxon>Pseudomonadati</taxon>
        <taxon>Pseudomonadota</taxon>
        <taxon>Alphaproteobacteria</taxon>
        <taxon>Hyphomicrobiales</taxon>
        <taxon>Rhizobiaceae</taxon>
        <taxon>Rhizobium/Agrobacterium group</taxon>
        <taxon>Neorhizobium</taxon>
    </lineage>
</organism>
<dbReference type="PANTHER" id="PTHR43698">
    <property type="entry name" value="RIBD C-TERMINAL DOMAIN CONTAINING PROTEIN"/>
    <property type="match status" value="1"/>
</dbReference>
<gene>
    <name evidence="3" type="ORF">J2T09_004864</name>
</gene>
<reference evidence="3 4" key="1">
    <citation type="submission" date="2023-07" db="EMBL/GenBank/DDBJ databases">
        <title>Sorghum-associated microbial communities from plants grown in Nebraska, USA.</title>
        <authorList>
            <person name="Schachtman D."/>
        </authorList>
    </citation>
    <scope>NUCLEOTIDE SEQUENCE [LARGE SCALE GENOMIC DNA]</scope>
    <source>
        <strain evidence="3 4">DS1307</strain>
    </source>
</reference>
<evidence type="ECO:0000256" key="1">
    <source>
        <dbReference type="SAM" id="SignalP"/>
    </source>
</evidence>
<name>A0ABT9Q269_9HYPH</name>
<evidence type="ECO:0000313" key="3">
    <source>
        <dbReference type="EMBL" id="MDP9840084.1"/>
    </source>
</evidence>
<keyword evidence="4" id="KW-1185">Reference proteome</keyword>
<dbReference type="Gene3D" id="2.60.120.10">
    <property type="entry name" value="Jelly Rolls"/>
    <property type="match status" value="1"/>
</dbReference>
<proteinExistence type="predicted"/>
<feature type="signal peptide" evidence="1">
    <location>
        <begin position="1"/>
        <end position="20"/>
    </location>
</feature>
<dbReference type="EMBL" id="JAUSRF010000022">
    <property type="protein sequence ID" value="MDP9840084.1"/>
    <property type="molecule type" value="Genomic_DNA"/>
</dbReference>
<dbReference type="Pfam" id="PF07883">
    <property type="entry name" value="Cupin_2"/>
    <property type="match status" value="1"/>
</dbReference>
<feature type="chain" id="PRO_5047257353" evidence="1">
    <location>
        <begin position="21"/>
        <end position="153"/>
    </location>
</feature>
<feature type="domain" description="Cupin type-2" evidence="2">
    <location>
        <begin position="63"/>
        <end position="127"/>
    </location>
</feature>
<dbReference type="InterPro" id="IPR011051">
    <property type="entry name" value="RmlC_Cupin_sf"/>
</dbReference>
<dbReference type="RefSeq" id="WP_306839357.1">
    <property type="nucleotide sequence ID" value="NZ_JAUSRF010000022.1"/>
</dbReference>
<dbReference type="InterPro" id="IPR014710">
    <property type="entry name" value="RmlC-like_jellyroll"/>
</dbReference>
<protein>
    <submittedName>
        <fullName evidence="3">Quercetin dioxygenase-like cupin family protein</fullName>
    </submittedName>
</protein>
<dbReference type="CDD" id="cd02233">
    <property type="entry name" value="cupin_HNL-like"/>
    <property type="match status" value="1"/>
</dbReference>
<sequence>MKKTFAIAATLTALGSPVAAEGITISEGSSRKSVLASPDQFTGTVIVEPMFAANEHNGHNTGHVTFTPGARTAWHFHPRGQLLIVTDGAGWVQEEGGEKRTVRAGDVVWFAPGIRHWHGATDTSMMRHIALSYMEGGSNVAWSDQVTDQQFLD</sequence>
<evidence type="ECO:0000313" key="4">
    <source>
        <dbReference type="Proteomes" id="UP001241472"/>
    </source>
</evidence>
<comment type="caution">
    <text evidence="3">The sequence shown here is derived from an EMBL/GenBank/DDBJ whole genome shotgun (WGS) entry which is preliminary data.</text>
</comment>
<dbReference type="InterPro" id="IPR013096">
    <property type="entry name" value="Cupin_2"/>
</dbReference>
<dbReference type="InterPro" id="IPR047263">
    <property type="entry name" value="HNL-like_cupin"/>
</dbReference>
<dbReference type="PANTHER" id="PTHR43698:SF1">
    <property type="entry name" value="BLL4564 PROTEIN"/>
    <property type="match status" value="1"/>
</dbReference>
<evidence type="ECO:0000259" key="2">
    <source>
        <dbReference type="Pfam" id="PF07883"/>
    </source>
</evidence>
<keyword evidence="1" id="KW-0732">Signal</keyword>